<protein>
    <submittedName>
        <fullName evidence="2">Uncharacterized protein</fullName>
    </submittedName>
</protein>
<evidence type="ECO:0000313" key="2">
    <source>
        <dbReference type="EMBL" id="QDG51956.1"/>
    </source>
</evidence>
<organism evidence="2 3">
    <name type="scientific">Persicimonas caeni</name>
    <dbReference type="NCBI Taxonomy" id="2292766"/>
    <lineage>
        <taxon>Bacteria</taxon>
        <taxon>Deltaproteobacteria</taxon>
        <taxon>Bradymonadales</taxon>
        <taxon>Bradymonadaceae</taxon>
        <taxon>Persicimonas</taxon>
    </lineage>
</organism>
<keyword evidence="3" id="KW-1185">Reference proteome</keyword>
<accession>A0A4Y6PUE5</accession>
<dbReference type="InterPro" id="IPR024038">
    <property type="entry name" value="MYXO-CTERM"/>
</dbReference>
<reference evidence="2 3" key="1">
    <citation type="submission" date="2019-06" db="EMBL/GenBank/DDBJ databases">
        <title>Persicimonas caeni gen. nov., sp. nov., a predatory bacterium isolated from solar saltern.</title>
        <authorList>
            <person name="Wang S."/>
        </authorList>
    </citation>
    <scope>NUCLEOTIDE SEQUENCE [LARGE SCALE GENOMIC DNA]</scope>
    <source>
        <strain evidence="2 3">YN101</strain>
    </source>
</reference>
<dbReference type="OrthoDB" id="5381597at2"/>
<sequence length="639" mass="69505">MKCLFALPAALLPLAALPATGTAVELEDSTIVTNVEIGPTGQDNFFDVQDNGQLVIVGQDECISLFERKIEIAFKFQLSSQPESVVDFTRVFAVPTDQTPDDFECDEDSSDDCTTAAVDNTDFTDLDPNTEFNFGAKIEFSDLVSTAVEGQEITEQATNNEIELLLNKEDCTELEVDQQYFYRIVFNPTTTGDVQTRVDLFDAVVELDTKPPTPPTDISSVVVTEAEASLNWRLEGDQDVPLDVDRQIDERAVNPFVLFYSERDLSELTVRQALDADDVFTSPLIRDNLNNDGPDFSGNADLDELDLSGEDSRIFIAIASRDDAGNYSELVIPGAEFDPEGDGFAPVPVIDFWENYKEAGGAEAGGCSTTGGPLSGSAAVLGLLGLGLFGWRRRRRLRQAAPVIAAIGAFGLVATASPDAHAQSPTWGLAELRIGGYYPSIDDEAGLQGEPFREIFGGGSRVLVEYEQGVHIYDGFGAFGASGSFGYTHFGGKALVDENSGLTQDDINAETGMMVIPLRAGLYYQLDQLQEYWDIPLAPILKGGVDYFLWQIEDSAGDTADVDGQDGDGGTWGWHVAAGLQLGLDWIDPSSSGAMDYNWGINHTYAFAEYQIMEVDDFGASDSFILSDDRWVFGLAFEY</sequence>
<evidence type="ECO:0000256" key="1">
    <source>
        <dbReference type="SAM" id="SignalP"/>
    </source>
</evidence>
<name>A0A4Y6PUE5_PERCE</name>
<evidence type="ECO:0000313" key="3">
    <source>
        <dbReference type="Proteomes" id="UP000315995"/>
    </source>
</evidence>
<accession>A0A5B8Y7P8</accession>
<dbReference type="RefSeq" id="WP_141198434.1">
    <property type="nucleotide sequence ID" value="NZ_CP041186.1"/>
</dbReference>
<feature type="chain" id="PRO_5030106460" evidence="1">
    <location>
        <begin position="19"/>
        <end position="639"/>
    </location>
</feature>
<proteinExistence type="predicted"/>
<feature type="signal peptide" evidence="1">
    <location>
        <begin position="1"/>
        <end position="18"/>
    </location>
</feature>
<gene>
    <name evidence="2" type="ORF">FIV42_14775</name>
</gene>
<dbReference type="NCBIfam" id="NF040596">
    <property type="entry name" value="MXAN_2562_fam"/>
    <property type="match status" value="1"/>
</dbReference>
<dbReference type="EMBL" id="CP041186">
    <property type="protein sequence ID" value="QDG51956.1"/>
    <property type="molecule type" value="Genomic_DNA"/>
</dbReference>
<dbReference type="AlphaFoldDB" id="A0A4Y6PUE5"/>
<keyword evidence="1" id="KW-0732">Signal</keyword>
<dbReference type="Proteomes" id="UP000315995">
    <property type="component" value="Chromosome"/>
</dbReference>
<dbReference type="NCBIfam" id="TIGR03901">
    <property type="entry name" value="MYXO-CTERM"/>
    <property type="match status" value="1"/>
</dbReference>